<evidence type="ECO:0000256" key="1">
    <source>
        <dbReference type="ARBA" id="ARBA00004141"/>
    </source>
</evidence>
<keyword evidence="3 9" id="KW-0812">Transmembrane</keyword>
<organism evidence="12 13">
    <name type="scientific">Polarella glacialis</name>
    <name type="common">Dinoflagellate</name>
    <dbReference type="NCBI Taxonomy" id="89957"/>
    <lineage>
        <taxon>Eukaryota</taxon>
        <taxon>Sar</taxon>
        <taxon>Alveolata</taxon>
        <taxon>Dinophyceae</taxon>
        <taxon>Suessiales</taxon>
        <taxon>Suessiaceae</taxon>
        <taxon>Polarella</taxon>
    </lineage>
</organism>
<dbReference type="OrthoDB" id="415460at2759"/>
<feature type="compositionally biased region" description="Polar residues" evidence="8">
    <location>
        <begin position="488"/>
        <end position="499"/>
    </location>
</feature>
<keyword evidence="4 9" id="KW-1133">Transmembrane helix</keyword>
<dbReference type="SMART" id="SM00100">
    <property type="entry name" value="cNMP"/>
    <property type="match status" value="1"/>
</dbReference>
<dbReference type="InterPro" id="IPR014710">
    <property type="entry name" value="RmlC-like_jellyroll"/>
</dbReference>
<comment type="subcellular location">
    <subcellularLocation>
        <location evidence="1">Membrane</location>
        <topology evidence="1">Multi-pass membrane protein</topology>
    </subcellularLocation>
</comment>
<evidence type="ECO:0000256" key="2">
    <source>
        <dbReference type="ARBA" id="ARBA00022448"/>
    </source>
</evidence>
<keyword evidence="13" id="KW-1185">Reference proteome</keyword>
<evidence type="ECO:0000256" key="7">
    <source>
        <dbReference type="ARBA" id="ARBA00023303"/>
    </source>
</evidence>
<feature type="transmembrane region" description="Helical" evidence="9">
    <location>
        <begin position="193"/>
        <end position="212"/>
    </location>
</feature>
<name>A0A813D0C5_POLGL</name>
<evidence type="ECO:0000256" key="4">
    <source>
        <dbReference type="ARBA" id="ARBA00022989"/>
    </source>
</evidence>
<dbReference type="Gene3D" id="2.60.120.10">
    <property type="entry name" value="Jelly Rolls"/>
    <property type="match status" value="1"/>
</dbReference>
<evidence type="ECO:0000256" key="5">
    <source>
        <dbReference type="ARBA" id="ARBA00023065"/>
    </source>
</evidence>
<keyword evidence="5" id="KW-0406">Ion transport</keyword>
<dbReference type="InterPro" id="IPR002048">
    <property type="entry name" value="EF_hand_dom"/>
</dbReference>
<dbReference type="Pfam" id="PF07885">
    <property type="entry name" value="Ion_trans_2"/>
    <property type="match status" value="2"/>
</dbReference>
<dbReference type="PANTHER" id="PTHR10217">
    <property type="entry name" value="VOLTAGE AND LIGAND GATED POTASSIUM CHANNEL"/>
    <property type="match status" value="1"/>
</dbReference>
<evidence type="ECO:0000256" key="3">
    <source>
        <dbReference type="ARBA" id="ARBA00022692"/>
    </source>
</evidence>
<dbReference type="PROSITE" id="PS00889">
    <property type="entry name" value="CNMP_BINDING_2"/>
    <property type="match status" value="1"/>
</dbReference>
<feature type="domain" description="EF-hand" evidence="11">
    <location>
        <begin position="456"/>
        <end position="491"/>
    </location>
</feature>
<keyword evidence="6 9" id="KW-0472">Membrane</keyword>
<dbReference type="PRINTS" id="PR01333">
    <property type="entry name" value="2POREKCHANEL"/>
</dbReference>
<evidence type="ECO:0000259" key="10">
    <source>
        <dbReference type="PROSITE" id="PS50042"/>
    </source>
</evidence>
<evidence type="ECO:0000259" key="11">
    <source>
        <dbReference type="PROSITE" id="PS50222"/>
    </source>
</evidence>
<feature type="domain" description="Cyclic nucleotide-binding" evidence="10">
    <location>
        <begin position="57"/>
        <end position="157"/>
    </location>
</feature>
<dbReference type="Gene3D" id="1.10.287.70">
    <property type="match status" value="2"/>
</dbReference>
<dbReference type="InterPro" id="IPR003280">
    <property type="entry name" value="2pore_dom_K_chnl"/>
</dbReference>
<dbReference type="InterPro" id="IPR050818">
    <property type="entry name" value="KCNH_animal-type"/>
</dbReference>
<dbReference type="InterPro" id="IPR013099">
    <property type="entry name" value="K_chnl_dom"/>
</dbReference>
<proteinExistence type="predicted"/>
<dbReference type="Proteomes" id="UP000654075">
    <property type="component" value="Unassembled WGS sequence"/>
</dbReference>
<dbReference type="PROSITE" id="PS50042">
    <property type="entry name" value="CNMP_BINDING_3"/>
    <property type="match status" value="1"/>
</dbReference>
<evidence type="ECO:0008006" key="14">
    <source>
        <dbReference type="Google" id="ProtNLM"/>
    </source>
</evidence>
<dbReference type="SUPFAM" id="SSF81324">
    <property type="entry name" value="Voltage-gated potassium channels"/>
    <property type="match status" value="2"/>
</dbReference>
<dbReference type="SUPFAM" id="SSF51206">
    <property type="entry name" value="cAMP-binding domain-like"/>
    <property type="match status" value="1"/>
</dbReference>
<keyword evidence="2" id="KW-0813">Transport</keyword>
<dbReference type="InterPro" id="IPR018490">
    <property type="entry name" value="cNMP-bd_dom_sf"/>
</dbReference>
<dbReference type="PANTHER" id="PTHR10217:SF435">
    <property type="entry name" value="POTASSIUM VOLTAGE-GATED CHANNEL PROTEIN EAG"/>
    <property type="match status" value="1"/>
</dbReference>
<feature type="transmembrane region" description="Helical" evidence="9">
    <location>
        <begin position="364"/>
        <end position="389"/>
    </location>
</feature>
<dbReference type="GO" id="GO:0005509">
    <property type="term" value="F:calcium ion binding"/>
    <property type="evidence" value="ECO:0007669"/>
    <property type="project" value="InterPro"/>
</dbReference>
<dbReference type="InterPro" id="IPR018488">
    <property type="entry name" value="cNMP-bd_CS"/>
</dbReference>
<evidence type="ECO:0000313" key="12">
    <source>
        <dbReference type="EMBL" id="CAE8581644.1"/>
    </source>
</evidence>
<dbReference type="GO" id="GO:0005886">
    <property type="term" value="C:plasma membrane"/>
    <property type="evidence" value="ECO:0007669"/>
    <property type="project" value="TreeGrafter"/>
</dbReference>
<keyword evidence="7" id="KW-0407">Ion channel</keyword>
<evidence type="ECO:0000256" key="6">
    <source>
        <dbReference type="ARBA" id="ARBA00023136"/>
    </source>
</evidence>
<dbReference type="GO" id="GO:0042391">
    <property type="term" value="P:regulation of membrane potential"/>
    <property type="evidence" value="ECO:0007669"/>
    <property type="project" value="TreeGrafter"/>
</dbReference>
<comment type="caution">
    <text evidence="12">The sequence shown here is derived from an EMBL/GenBank/DDBJ whole genome shotgun (WGS) entry which is preliminary data.</text>
</comment>
<feature type="transmembrane region" description="Helical" evidence="9">
    <location>
        <begin position="308"/>
        <end position="330"/>
    </location>
</feature>
<dbReference type="Pfam" id="PF00027">
    <property type="entry name" value="cNMP_binding"/>
    <property type="match status" value="1"/>
</dbReference>
<feature type="region of interest" description="Disordered" evidence="8">
    <location>
        <begin position="487"/>
        <end position="514"/>
    </location>
</feature>
<gene>
    <name evidence="12" type="ORF">PGLA1383_LOCUS657</name>
</gene>
<sequence>MVVKETFAVRHASPLLGVEADHEEGLQGASPPEGEESLPGVLQASADMLEFMAKVGIFDGLPKHELLELARVFTTRHAGDGQLIIKQYEAADGLFFIEQGAVSVRIKTGRNDEESEIASLAQGQYFGEVALLTGAGRSASVYAVGNVKLRVISKQDFDGCGLKSRLALGIKHAELDKNGLRKLFRAVPSCRNLAKAVLILATYFGLATFVFCQLEGWSLVDSVYFSVVTLTAVGYGDIVPTHPASRLFVIIFVLSASVTLALSLGGFLETLVTLEIKNEKARKALQLQPRAVDVFDQEGQRYHWRDRFCGCLGVVAVLICVGAVTARYALHVTVNWGEAFYFSVVTLATIGYGDVVPTTESDKWIVSVMCLVGVPLFATVLAKMVEIAYGRARFDQMKTVLGGLTHETFHLLVQFGDTMWRAGAYNSKPQQCRREQVSPFEFLCFILIKNENVTLEDIKVVMDNFSKLDTTGSGFLELDDVEEWLKRSPSSTNDSSGSVGQEGLQQRELAVFSR</sequence>
<evidence type="ECO:0000313" key="13">
    <source>
        <dbReference type="Proteomes" id="UP000654075"/>
    </source>
</evidence>
<accession>A0A813D0C5</accession>
<protein>
    <recommendedName>
        <fullName evidence="14">cGMP-dependent protein kinase</fullName>
    </recommendedName>
</protein>
<dbReference type="EMBL" id="CAJNNV010000149">
    <property type="protein sequence ID" value="CAE8581644.1"/>
    <property type="molecule type" value="Genomic_DNA"/>
</dbReference>
<evidence type="ECO:0000256" key="9">
    <source>
        <dbReference type="SAM" id="Phobius"/>
    </source>
</evidence>
<dbReference type="GO" id="GO:0005249">
    <property type="term" value="F:voltage-gated potassium channel activity"/>
    <property type="evidence" value="ECO:0007669"/>
    <property type="project" value="TreeGrafter"/>
</dbReference>
<evidence type="ECO:0000256" key="8">
    <source>
        <dbReference type="SAM" id="MobiDB-lite"/>
    </source>
</evidence>
<dbReference type="PROSITE" id="PS50222">
    <property type="entry name" value="EF_HAND_2"/>
    <property type="match status" value="1"/>
</dbReference>
<reference evidence="12" key="1">
    <citation type="submission" date="2021-02" db="EMBL/GenBank/DDBJ databases">
        <authorList>
            <person name="Dougan E. K."/>
            <person name="Rhodes N."/>
            <person name="Thang M."/>
            <person name="Chan C."/>
        </authorList>
    </citation>
    <scope>NUCLEOTIDE SEQUENCE</scope>
</reference>
<dbReference type="AlphaFoldDB" id="A0A813D0C5"/>
<feature type="transmembrane region" description="Helical" evidence="9">
    <location>
        <begin position="248"/>
        <end position="274"/>
    </location>
</feature>
<dbReference type="CDD" id="cd00038">
    <property type="entry name" value="CAP_ED"/>
    <property type="match status" value="1"/>
</dbReference>
<dbReference type="InterPro" id="IPR000595">
    <property type="entry name" value="cNMP-bd_dom"/>
</dbReference>